<dbReference type="InterPro" id="IPR003593">
    <property type="entry name" value="AAA+_ATPase"/>
</dbReference>
<dbReference type="RefSeq" id="WP_216146228.1">
    <property type="nucleotide sequence ID" value="NZ_JAHLDV010000006.1"/>
</dbReference>
<dbReference type="Proteomes" id="UP000776252">
    <property type="component" value="Unassembled WGS sequence"/>
</dbReference>
<evidence type="ECO:0000256" key="6">
    <source>
        <dbReference type="ARBA" id="ARBA00023134"/>
    </source>
</evidence>
<evidence type="ECO:0000256" key="2">
    <source>
        <dbReference type="ARBA" id="ARBA00022448"/>
    </source>
</evidence>
<keyword evidence="13" id="KW-1185">Reference proteome</keyword>
<comment type="subcellular location">
    <subcellularLocation>
        <location evidence="1">Cell membrane</location>
        <topology evidence="1">Peripheral membrane protein</topology>
        <orientation evidence="1">Cytoplasmic side</orientation>
    </subcellularLocation>
</comment>
<dbReference type="PANTHER" id="PTHR43134">
    <property type="entry name" value="SIGNAL RECOGNITION PARTICLE RECEPTOR SUBUNIT ALPHA"/>
    <property type="match status" value="1"/>
</dbReference>
<keyword evidence="3" id="KW-1003">Cell membrane</keyword>
<evidence type="ECO:0000259" key="11">
    <source>
        <dbReference type="SMART" id="SM00962"/>
    </source>
</evidence>
<evidence type="ECO:0000259" key="10">
    <source>
        <dbReference type="SMART" id="SM00382"/>
    </source>
</evidence>
<evidence type="ECO:0000256" key="9">
    <source>
        <dbReference type="SAM" id="MobiDB-lite"/>
    </source>
</evidence>
<feature type="compositionally biased region" description="Polar residues" evidence="9">
    <location>
        <begin position="115"/>
        <end position="132"/>
    </location>
</feature>
<dbReference type="Pfam" id="PF00448">
    <property type="entry name" value="SRP54"/>
    <property type="match status" value="1"/>
</dbReference>
<keyword evidence="12" id="KW-0966">Cell projection</keyword>
<keyword evidence="7" id="KW-0472">Membrane</keyword>
<feature type="region of interest" description="Disordered" evidence="9">
    <location>
        <begin position="108"/>
        <end position="132"/>
    </location>
</feature>
<keyword evidence="12" id="KW-0969">Cilium</keyword>
<protein>
    <recommendedName>
        <fullName evidence="8">Flagellar biosynthesis protein FlhF</fullName>
    </recommendedName>
</protein>
<accession>A0ABS6BSR1</accession>
<proteinExistence type="predicted"/>
<name>A0ABS6BSR1_9CLOT</name>
<evidence type="ECO:0000256" key="8">
    <source>
        <dbReference type="NCBIfam" id="TIGR03499"/>
    </source>
</evidence>
<comment type="caution">
    <text evidence="12">The sequence shown here is derived from an EMBL/GenBank/DDBJ whole genome shotgun (WGS) entry which is preliminary data.</text>
</comment>
<keyword evidence="12" id="KW-0282">Flagellum</keyword>
<evidence type="ECO:0000256" key="7">
    <source>
        <dbReference type="ARBA" id="ARBA00023136"/>
    </source>
</evidence>
<evidence type="ECO:0000256" key="4">
    <source>
        <dbReference type="ARBA" id="ARBA00022741"/>
    </source>
</evidence>
<feature type="domain" description="AAA+ ATPase" evidence="10">
    <location>
        <begin position="225"/>
        <end position="422"/>
    </location>
</feature>
<dbReference type="InterPro" id="IPR000897">
    <property type="entry name" value="SRP54_GTPase_dom"/>
</dbReference>
<organism evidence="12 13">
    <name type="scientific">Clostridium frigoris</name>
    <dbReference type="NCBI Taxonomy" id="205327"/>
    <lineage>
        <taxon>Bacteria</taxon>
        <taxon>Bacillati</taxon>
        <taxon>Bacillota</taxon>
        <taxon>Clostridia</taxon>
        <taxon>Eubacteriales</taxon>
        <taxon>Clostridiaceae</taxon>
        <taxon>Clostridium</taxon>
    </lineage>
</organism>
<dbReference type="SMART" id="SM00382">
    <property type="entry name" value="AAA"/>
    <property type="match status" value="1"/>
</dbReference>
<dbReference type="CDD" id="cd17873">
    <property type="entry name" value="FlhF"/>
    <property type="match status" value="1"/>
</dbReference>
<keyword evidence="4" id="KW-0547">Nucleotide-binding</keyword>
<sequence length="422" mass="47317">MIIKRYIVNTMNEAMTRIRYELGTDAVIISQRKIRKPGIKGYFSGKIIEVTAAVENEVLNEKKQNTVKSNVVNSDNRNNNNRNTDELNNIERNSIEAIKKVLHEENAKNDFPGDNQKQTNFIHKTPSQSENNSENLMSEMMKMKTMITELAQKSDLAQKGEISLAGKPMENKKSDIEKILFENEVDSENIENIMMKVKNNKTEESDIEKLKIVLREIIHVVKPKLEGRIVLVGPTGVGKTTTIAKLAGKLALAEGKKVGLITVDTYRIGAVEQLKTYADIMNLPFKVVYSMNDMDKAIESMSECEVVLIDTTGRSSKNKMQIAELRTFVEKVDTKNIHLVLSSTTKNSDMKYIIEGYQILNYNSIIVTKLDETSTYGSILNILETAKVPLSFVSTGQNVPDDIKELSADSIVSLILGEDSIC</sequence>
<gene>
    <name evidence="12" type="primary">flhF</name>
    <name evidence="12" type="ORF">KPL37_04535</name>
</gene>
<evidence type="ECO:0000313" key="13">
    <source>
        <dbReference type="Proteomes" id="UP000776252"/>
    </source>
</evidence>
<dbReference type="SMART" id="SM00962">
    <property type="entry name" value="SRP54"/>
    <property type="match status" value="1"/>
</dbReference>
<evidence type="ECO:0000256" key="3">
    <source>
        <dbReference type="ARBA" id="ARBA00022475"/>
    </source>
</evidence>
<dbReference type="PANTHER" id="PTHR43134:SF3">
    <property type="entry name" value="FLAGELLAR BIOSYNTHESIS PROTEIN FLHF"/>
    <property type="match status" value="1"/>
</dbReference>
<dbReference type="InterPro" id="IPR047040">
    <property type="entry name" value="FlhF__GTPase_dom"/>
</dbReference>
<dbReference type="InterPro" id="IPR020006">
    <property type="entry name" value="FlhF"/>
</dbReference>
<dbReference type="NCBIfam" id="TIGR03499">
    <property type="entry name" value="FlhF"/>
    <property type="match status" value="1"/>
</dbReference>
<feature type="domain" description="SRP54-type proteins GTP-binding" evidence="11">
    <location>
        <begin position="226"/>
        <end position="417"/>
    </location>
</feature>
<keyword evidence="6" id="KW-0342">GTP-binding</keyword>
<reference evidence="12 13" key="1">
    <citation type="submission" date="2021-06" db="EMBL/GenBank/DDBJ databases">
        <title>Clostridia strains as spoilage organisms.</title>
        <authorList>
            <person name="Wambui J."/>
            <person name="Stephan R."/>
            <person name="Stevens M.J.A."/>
        </authorList>
    </citation>
    <scope>NUCLEOTIDE SEQUENCE [LARGE SCALE GENOMIC DNA]</scope>
    <source>
        <strain evidence="12 13">DSM 14204</strain>
    </source>
</reference>
<keyword evidence="2" id="KW-0813">Transport</keyword>
<evidence type="ECO:0000256" key="5">
    <source>
        <dbReference type="ARBA" id="ARBA00022927"/>
    </source>
</evidence>
<keyword evidence="5" id="KW-0653">Protein transport</keyword>
<evidence type="ECO:0000313" key="12">
    <source>
        <dbReference type="EMBL" id="MBU3159024.1"/>
    </source>
</evidence>
<dbReference type="EMBL" id="JAHLDV010000006">
    <property type="protein sequence ID" value="MBU3159024.1"/>
    <property type="molecule type" value="Genomic_DNA"/>
</dbReference>
<evidence type="ECO:0000256" key="1">
    <source>
        <dbReference type="ARBA" id="ARBA00004413"/>
    </source>
</evidence>